<evidence type="ECO:0000256" key="1">
    <source>
        <dbReference type="SAM" id="MobiDB-lite"/>
    </source>
</evidence>
<keyword evidence="3" id="KW-1185">Reference proteome</keyword>
<dbReference type="EMBL" id="SHKY01000001">
    <property type="protein sequence ID" value="RZU51495.1"/>
    <property type="molecule type" value="Genomic_DNA"/>
</dbReference>
<protein>
    <submittedName>
        <fullName evidence="2">Uncharacterized protein</fullName>
    </submittedName>
</protein>
<feature type="compositionally biased region" description="Low complexity" evidence="1">
    <location>
        <begin position="84"/>
        <end position="96"/>
    </location>
</feature>
<evidence type="ECO:0000313" key="2">
    <source>
        <dbReference type="EMBL" id="RZU51495.1"/>
    </source>
</evidence>
<gene>
    <name evidence="2" type="ORF">EV385_3325</name>
</gene>
<accession>A0A4Q7ZMC0</accession>
<proteinExistence type="predicted"/>
<name>A0A4Q7ZMC0_9ACTN</name>
<comment type="caution">
    <text evidence="2">The sequence shown here is derived from an EMBL/GenBank/DDBJ whole genome shotgun (WGS) entry which is preliminary data.</text>
</comment>
<evidence type="ECO:0000313" key="3">
    <source>
        <dbReference type="Proteomes" id="UP000292564"/>
    </source>
</evidence>
<feature type="region of interest" description="Disordered" evidence="1">
    <location>
        <begin position="84"/>
        <end position="151"/>
    </location>
</feature>
<reference evidence="2 3" key="1">
    <citation type="submission" date="2019-02" db="EMBL/GenBank/DDBJ databases">
        <title>Sequencing the genomes of 1000 actinobacteria strains.</title>
        <authorList>
            <person name="Klenk H.-P."/>
        </authorList>
    </citation>
    <scope>NUCLEOTIDE SEQUENCE [LARGE SCALE GENOMIC DNA]</scope>
    <source>
        <strain evidence="2 3">DSM 45162</strain>
    </source>
</reference>
<dbReference type="Proteomes" id="UP000292564">
    <property type="component" value="Unassembled WGS sequence"/>
</dbReference>
<dbReference type="RefSeq" id="WP_242624915.1">
    <property type="nucleotide sequence ID" value="NZ_SHKY01000001.1"/>
</dbReference>
<sequence>MSSHPVDSFGVDTEIDLAIDEQDEGERRAHELATRIRTVAATDPELAQDLVDQLIVALDRAMGGTFREHLDGAARHAADRALAAAAPGATTDGAPRGEAETATGGEPRRAEEATTDGEPPGDTKSKMDTPTSTLRHGGSGAAPTMSSPRNG</sequence>
<organism evidence="2 3">
    <name type="scientific">Krasilnikovia cinnamomea</name>
    <dbReference type="NCBI Taxonomy" id="349313"/>
    <lineage>
        <taxon>Bacteria</taxon>
        <taxon>Bacillati</taxon>
        <taxon>Actinomycetota</taxon>
        <taxon>Actinomycetes</taxon>
        <taxon>Micromonosporales</taxon>
        <taxon>Micromonosporaceae</taxon>
        <taxon>Krasilnikovia</taxon>
    </lineage>
</organism>
<dbReference type="AlphaFoldDB" id="A0A4Q7ZMC0"/>